<evidence type="ECO:0000313" key="2">
    <source>
        <dbReference type="Proteomes" id="UP000273145"/>
    </source>
</evidence>
<protein>
    <recommendedName>
        <fullName evidence="3">Antitoxin VbhA domain-containing protein</fullName>
    </recommendedName>
</protein>
<name>A0A3Q8SBC0_9BACL</name>
<dbReference type="Proteomes" id="UP000273145">
    <property type="component" value="Chromosome"/>
</dbReference>
<evidence type="ECO:0008006" key="3">
    <source>
        <dbReference type="Google" id="ProtNLM"/>
    </source>
</evidence>
<keyword evidence="2" id="KW-1185">Reference proteome</keyword>
<dbReference type="EMBL" id="CP034248">
    <property type="protein sequence ID" value="AZK46715.1"/>
    <property type="molecule type" value="Genomic_DNA"/>
</dbReference>
<dbReference type="OrthoDB" id="3192716at2"/>
<organism evidence="1 2">
    <name type="scientific">Paenibacillus lentus</name>
    <dbReference type="NCBI Taxonomy" id="1338368"/>
    <lineage>
        <taxon>Bacteria</taxon>
        <taxon>Bacillati</taxon>
        <taxon>Bacillota</taxon>
        <taxon>Bacilli</taxon>
        <taxon>Bacillales</taxon>
        <taxon>Paenibacillaceae</taxon>
        <taxon>Paenibacillus</taxon>
    </lineage>
</organism>
<gene>
    <name evidence="1" type="ORF">EIM92_11600</name>
</gene>
<dbReference type="RefSeq" id="WP_125082762.1">
    <property type="nucleotide sequence ID" value="NZ_CP034248.1"/>
</dbReference>
<accession>A0A3Q8SBC0</accession>
<sequence>MNKYSIANTTKEQREKFVAEAEAINLLGAEPLTKENRDLLQTYIDGENELNDLRKMIIDKYKK</sequence>
<reference evidence="1 2" key="1">
    <citation type="submission" date="2018-11" db="EMBL/GenBank/DDBJ databases">
        <title>Genome sequencing of Paenibacillus lentus DSM25539(T).</title>
        <authorList>
            <person name="Kook J.-K."/>
            <person name="Park S.-N."/>
            <person name="Lim Y.K."/>
        </authorList>
    </citation>
    <scope>NUCLEOTIDE SEQUENCE [LARGE SCALE GENOMIC DNA]</scope>
    <source>
        <strain evidence="1 2">DSM 25539</strain>
    </source>
</reference>
<dbReference type="AlphaFoldDB" id="A0A3Q8SBC0"/>
<evidence type="ECO:0000313" key="1">
    <source>
        <dbReference type="EMBL" id="AZK46715.1"/>
    </source>
</evidence>
<dbReference type="KEGG" id="plen:EIM92_11600"/>
<proteinExistence type="predicted"/>